<protein>
    <submittedName>
        <fullName evidence="2">DUF5717 family protein</fullName>
    </submittedName>
</protein>
<dbReference type="Pfam" id="PF18983">
    <property type="entry name" value="DUF5717"/>
    <property type="match status" value="1"/>
</dbReference>
<accession>A0A921LEN9</accession>
<sequence>MVRGRRTGHTIFEIIVNERRQEEDLADICKIALLRYYSDREYGHEVEEVLHGVLGELCEKQIIFPFYLKYPESWLREAQLYDRTMVEYRASRGGKVRIVYKMRQDGVDDLGYQSESLTPMYENIYVKDFILYKGDLVRYYFQESQGKKTASQEEHVLEQTRDVPPIGRYGRLNAMSSMKPEEREAAMRAYQQELYLAEQIFEKY</sequence>
<evidence type="ECO:0000313" key="3">
    <source>
        <dbReference type="Proteomes" id="UP000769156"/>
    </source>
</evidence>
<dbReference type="Proteomes" id="UP000769156">
    <property type="component" value="Unassembled WGS sequence"/>
</dbReference>
<organism evidence="2 3">
    <name type="scientific">Lachnoclostridium phocaeense</name>
    <dbReference type="NCBI Taxonomy" id="1871021"/>
    <lineage>
        <taxon>Bacteria</taxon>
        <taxon>Bacillati</taxon>
        <taxon>Bacillota</taxon>
        <taxon>Clostridia</taxon>
        <taxon>Lachnospirales</taxon>
        <taxon>Lachnospiraceae</taxon>
    </lineage>
</organism>
<reference evidence="2" key="2">
    <citation type="submission" date="2021-09" db="EMBL/GenBank/DDBJ databases">
        <authorList>
            <person name="Gilroy R."/>
        </authorList>
    </citation>
    <scope>NUCLEOTIDE SEQUENCE</scope>
    <source>
        <strain evidence="2">ChiSjej5B23-16112</strain>
    </source>
</reference>
<feature type="non-terminal residue" evidence="2">
    <location>
        <position position="1"/>
    </location>
</feature>
<name>A0A921LEN9_9FIRM</name>
<dbReference type="EMBL" id="DYVY01000140">
    <property type="protein sequence ID" value="HJF94824.1"/>
    <property type="molecule type" value="Genomic_DNA"/>
</dbReference>
<feature type="domain" description="DUF5717" evidence="1">
    <location>
        <begin position="1"/>
        <end position="201"/>
    </location>
</feature>
<comment type="caution">
    <text evidence="2">The sequence shown here is derived from an EMBL/GenBank/DDBJ whole genome shotgun (WGS) entry which is preliminary data.</text>
</comment>
<dbReference type="InterPro" id="IPR043774">
    <property type="entry name" value="DUF5717_C"/>
</dbReference>
<evidence type="ECO:0000313" key="2">
    <source>
        <dbReference type="EMBL" id="HJF94824.1"/>
    </source>
</evidence>
<evidence type="ECO:0000259" key="1">
    <source>
        <dbReference type="Pfam" id="PF18983"/>
    </source>
</evidence>
<reference evidence="2" key="1">
    <citation type="journal article" date="2021" name="PeerJ">
        <title>Extensive microbial diversity within the chicken gut microbiome revealed by metagenomics and culture.</title>
        <authorList>
            <person name="Gilroy R."/>
            <person name="Ravi A."/>
            <person name="Getino M."/>
            <person name="Pursley I."/>
            <person name="Horton D.L."/>
            <person name="Alikhan N.F."/>
            <person name="Baker D."/>
            <person name="Gharbi K."/>
            <person name="Hall N."/>
            <person name="Watson M."/>
            <person name="Adriaenssens E.M."/>
            <person name="Foster-Nyarko E."/>
            <person name="Jarju S."/>
            <person name="Secka A."/>
            <person name="Antonio M."/>
            <person name="Oren A."/>
            <person name="Chaudhuri R.R."/>
            <person name="La Ragione R."/>
            <person name="Hildebrand F."/>
            <person name="Pallen M.J."/>
        </authorList>
    </citation>
    <scope>NUCLEOTIDE SEQUENCE</scope>
    <source>
        <strain evidence="2">ChiSjej5B23-16112</strain>
    </source>
</reference>
<proteinExistence type="predicted"/>
<dbReference type="AlphaFoldDB" id="A0A921LEN9"/>
<gene>
    <name evidence="2" type="ORF">K8V82_08525</name>
</gene>